<accession>A0AAV7JNP9</accession>
<keyword evidence="2" id="KW-1185">Reference proteome</keyword>
<evidence type="ECO:0000313" key="1">
    <source>
        <dbReference type="EMBL" id="KAI6650094.1"/>
    </source>
</evidence>
<proteinExistence type="predicted"/>
<dbReference type="EMBL" id="JAKMXF010000314">
    <property type="protein sequence ID" value="KAI6650094.1"/>
    <property type="molecule type" value="Genomic_DNA"/>
</dbReference>
<evidence type="ECO:0000313" key="2">
    <source>
        <dbReference type="Proteomes" id="UP001165289"/>
    </source>
</evidence>
<reference evidence="1 2" key="1">
    <citation type="journal article" date="2023" name="BMC Biol.">
        <title>The compact genome of the sponge Oopsacas minuta (Hexactinellida) is lacking key metazoan core genes.</title>
        <authorList>
            <person name="Santini S."/>
            <person name="Schenkelaars Q."/>
            <person name="Jourda C."/>
            <person name="Duchesne M."/>
            <person name="Belahbib H."/>
            <person name="Rocher C."/>
            <person name="Selva M."/>
            <person name="Riesgo A."/>
            <person name="Vervoort M."/>
            <person name="Leys S.P."/>
            <person name="Kodjabachian L."/>
            <person name="Le Bivic A."/>
            <person name="Borchiellini C."/>
            <person name="Claverie J.M."/>
            <person name="Renard E."/>
        </authorList>
    </citation>
    <scope>NUCLEOTIDE SEQUENCE [LARGE SCALE GENOMIC DNA]</scope>
    <source>
        <strain evidence="1">SPO-2</strain>
    </source>
</reference>
<gene>
    <name evidence="1" type="ORF">LOD99_6176</name>
</gene>
<dbReference type="Proteomes" id="UP001165289">
    <property type="component" value="Unassembled WGS sequence"/>
</dbReference>
<dbReference type="PANTHER" id="PTHR31424">
    <property type="entry name" value="PROTEIN CBG23806"/>
    <property type="match status" value="1"/>
</dbReference>
<sequence>MSKHESAKDKICRWCCIKVGKITIKNNSLISTQLGEQYSKFFEPIDPMDDNRPNVLCNTCKLYLVNRSMHDDTSREIPVRFNWPIIRNTRLNTCSSVNTCVMCMESSRFGPRNRASLQILHEKPGRPAINSPKKVLNLCSKCLNTVSPGFPHTCSKTSLVNNSQFLLARKRSIEPVVCSEILRKFRSASEDSRITLPRPSGGHPIHMLPGNLDQLPQHKMPKMDFSDIAQIKCTGGAMSNKQLKAVTKVIRDAGVACPSMKDYYDERKQYCDDIFECVQLDLEWSKEKYSSDIRKTWVVRCCNIDKLIEKVYNISGESSVYSFNFKLGLDYGCGFTKLVMCLQLENSVRNLIFLWVSSAPENNYNFSIILNAPEIQKFIHEYNVSFTFDLKAAALCLGIMLGRYPCIWCEWDAKSGLDHVEFKSRSSAHHAEMYQKLCEEYNSDSKNQAIDCDGVEDMEALGVWMVDYMQMFNIPELHLLLGVGQKLYNAIVATMSEEELVTHELLLKHNNISRSSYHGGAFEGNAMRKITLMVEQIGFPISNSSSIALKRFSEVVRTCFGQKIQGDYKLGIFQFEEAFKLTGLNCSTKVHIVCRHVIPFITKFLPVGMGLGAVSEQAAESAHSRFIKVWRNYQCSESLENYGDNLLNAVKEKNFVNFISP</sequence>
<protein>
    <submittedName>
        <fullName evidence="1">Uncharacterized protein</fullName>
    </submittedName>
</protein>
<dbReference type="AlphaFoldDB" id="A0AAV7JNP9"/>
<comment type="caution">
    <text evidence="1">The sequence shown here is derived from an EMBL/GenBank/DDBJ whole genome shotgun (WGS) entry which is preliminary data.</text>
</comment>
<organism evidence="1 2">
    <name type="scientific">Oopsacas minuta</name>
    <dbReference type="NCBI Taxonomy" id="111878"/>
    <lineage>
        <taxon>Eukaryota</taxon>
        <taxon>Metazoa</taxon>
        <taxon>Porifera</taxon>
        <taxon>Hexactinellida</taxon>
        <taxon>Hexasterophora</taxon>
        <taxon>Lyssacinosida</taxon>
        <taxon>Leucopsacidae</taxon>
        <taxon>Oopsacas</taxon>
    </lineage>
</organism>
<name>A0AAV7JNP9_9METZ</name>